<dbReference type="Gene3D" id="3.40.462.20">
    <property type="match status" value="1"/>
</dbReference>
<proteinExistence type="inferred from homology"/>
<dbReference type="Gene3D" id="3.30.465.10">
    <property type="match status" value="1"/>
</dbReference>
<dbReference type="Proteomes" id="UP001589693">
    <property type="component" value="Unassembled WGS sequence"/>
</dbReference>
<evidence type="ECO:0000256" key="5">
    <source>
        <dbReference type="ARBA" id="ARBA00023002"/>
    </source>
</evidence>
<dbReference type="EMBL" id="JBHLZU010000022">
    <property type="protein sequence ID" value="MFB9907577.1"/>
    <property type="molecule type" value="Genomic_DNA"/>
</dbReference>
<dbReference type="SUPFAM" id="SSF56176">
    <property type="entry name" value="FAD-binding/transporter-associated domain-like"/>
    <property type="match status" value="1"/>
</dbReference>
<evidence type="ECO:0000256" key="4">
    <source>
        <dbReference type="ARBA" id="ARBA00022827"/>
    </source>
</evidence>
<dbReference type="PROSITE" id="PS00862">
    <property type="entry name" value="OX2_COVAL_FAD"/>
    <property type="match status" value="1"/>
</dbReference>
<keyword evidence="4" id="KW-0274">FAD</keyword>
<protein>
    <submittedName>
        <fullName evidence="7">FAD-binding oxidoreductase</fullName>
    </submittedName>
</protein>
<comment type="cofactor">
    <cofactor evidence="1">
        <name>FAD</name>
        <dbReference type="ChEBI" id="CHEBI:57692"/>
    </cofactor>
</comment>
<dbReference type="Pfam" id="PF08031">
    <property type="entry name" value="BBE"/>
    <property type="match status" value="1"/>
</dbReference>
<dbReference type="RefSeq" id="WP_377857996.1">
    <property type="nucleotide sequence ID" value="NZ_JBHLZU010000022.1"/>
</dbReference>
<keyword evidence="5" id="KW-0560">Oxidoreductase</keyword>
<dbReference type="InterPro" id="IPR016167">
    <property type="entry name" value="FAD-bd_PCMH_sub1"/>
</dbReference>
<dbReference type="InterPro" id="IPR036318">
    <property type="entry name" value="FAD-bd_PCMH-like_sf"/>
</dbReference>
<keyword evidence="8" id="KW-1185">Reference proteome</keyword>
<sequence>MTITPDHARYDAERSGFQTAFDHRPAVIVAATGAEDVRAAVGLARARGLPVAVQATGHGRAGAADDFVLINTRGMTGVRVDAEHRTAWVEAGAQWHHVITAAAPHGLAPLSGSAPEVGAVGYTLGGGIGLLARQYGYAADHVRAIEVVTSDARLRHVTEDSDPDLFWALRGGRDNFGVVTGIEIDLVPVATFYGGGLHFDVERVPDVVSGYLAWSTTVPEEVTSSIGLIVMPDLPMVPEPLRGRYVAHIRIAYTGDDGDRLVAPLRALGPRLIDRLGEMPFTEAGSIYNDPTRPHGYVGDNAMLTELDESALREVLDLTGPQSPVMSIVDIRHLGGALSREPEAPNAVGHRAAQYILRVLSPLDNADASTVHSLHTKAFDAVRAWTLGRSPNFVYGKGNSVSESYEPQDLKRLEHLKALYDRENLFRVNQNIQPRAN</sequence>
<organism evidence="7 8">
    <name type="scientific">Allokutzneria oryzae</name>
    <dbReference type="NCBI Taxonomy" id="1378989"/>
    <lineage>
        <taxon>Bacteria</taxon>
        <taxon>Bacillati</taxon>
        <taxon>Actinomycetota</taxon>
        <taxon>Actinomycetes</taxon>
        <taxon>Pseudonocardiales</taxon>
        <taxon>Pseudonocardiaceae</taxon>
        <taxon>Allokutzneria</taxon>
    </lineage>
</organism>
<dbReference type="PANTHER" id="PTHR42973:SF39">
    <property type="entry name" value="FAD-BINDING PCMH-TYPE DOMAIN-CONTAINING PROTEIN"/>
    <property type="match status" value="1"/>
</dbReference>
<gene>
    <name evidence="7" type="ORF">ACFFQA_26895</name>
</gene>
<dbReference type="InterPro" id="IPR016169">
    <property type="entry name" value="FAD-bd_PCMH_sub2"/>
</dbReference>
<dbReference type="PANTHER" id="PTHR42973">
    <property type="entry name" value="BINDING OXIDOREDUCTASE, PUTATIVE (AFU_ORTHOLOGUE AFUA_1G17690)-RELATED"/>
    <property type="match status" value="1"/>
</dbReference>
<evidence type="ECO:0000256" key="1">
    <source>
        <dbReference type="ARBA" id="ARBA00001974"/>
    </source>
</evidence>
<evidence type="ECO:0000313" key="7">
    <source>
        <dbReference type="EMBL" id="MFB9907577.1"/>
    </source>
</evidence>
<name>A0ABV6A338_9PSEU</name>
<dbReference type="InterPro" id="IPR006093">
    <property type="entry name" value="Oxy_OxRdtase_FAD_BS"/>
</dbReference>
<evidence type="ECO:0000313" key="8">
    <source>
        <dbReference type="Proteomes" id="UP001589693"/>
    </source>
</evidence>
<dbReference type="Pfam" id="PF01565">
    <property type="entry name" value="FAD_binding_4"/>
    <property type="match status" value="1"/>
</dbReference>
<comment type="caution">
    <text evidence="7">The sequence shown here is derived from an EMBL/GenBank/DDBJ whole genome shotgun (WGS) entry which is preliminary data.</text>
</comment>
<reference evidence="7 8" key="1">
    <citation type="submission" date="2024-09" db="EMBL/GenBank/DDBJ databases">
        <authorList>
            <person name="Sun Q."/>
            <person name="Mori K."/>
        </authorList>
    </citation>
    <scope>NUCLEOTIDE SEQUENCE [LARGE SCALE GENOMIC DNA]</scope>
    <source>
        <strain evidence="7 8">TBRC 7907</strain>
    </source>
</reference>
<evidence type="ECO:0000256" key="2">
    <source>
        <dbReference type="ARBA" id="ARBA00005466"/>
    </source>
</evidence>
<comment type="similarity">
    <text evidence="2">Belongs to the oxygen-dependent FAD-linked oxidoreductase family.</text>
</comment>
<evidence type="ECO:0000256" key="3">
    <source>
        <dbReference type="ARBA" id="ARBA00022630"/>
    </source>
</evidence>
<accession>A0ABV6A338</accession>
<dbReference type="InterPro" id="IPR016166">
    <property type="entry name" value="FAD-bd_PCMH"/>
</dbReference>
<dbReference type="PROSITE" id="PS51387">
    <property type="entry name" value="FAD_PCMH"/>
    <property type="match status" value="1"/>
</dbReference>
<evidence type="ECO:0000259" key="6">
    <source>
        <dbReference type="PROSITE" id="PS51387"/>
    </source>
</evidence>
<dbReference type="Gene3D" id="3.30.43.10">
    <property type="entry name" value="Uridine Diphospho-n-acetylenolpyruvylglucosamine Reductase, domain 2"/>
    <property type="match status" value="1"/>
</dbReference>
<feature type="domain" description="FAD-binding PCMH-type" evidence="6">
    <location>
        <begin position="21"/>
        <end position="189"/>
    </location>
</feature>
<dbReference type="InterPro" id="IPR012951">
    <property type="entry name" value="BBE"/>
</dbReference>
<dbReference type="InterPro" id="IPR006094">
    <property type="entry name" value="Oxid_FAD_bind_N"/>
</dbReference>
<dbReference type="InterPro" id="IPR050416">
    <property type="entry name" value="FAD-linked_Oxidoreductase"/>
</dbReference>
<keyword evidence="3" id="KW-0285">Flavoprotein</keyword>